<evidence type="ECO:0000256" key="1">
    <source>
        <dbReference type="ARBA" id="ARBA00022553"/>
    </source>
</evidence>
<dbReference type="Pfam" id="PF00512">
    <property type="entry name" value="HisKA"/>
    <property type="match status" value="1"/>
</dbReference>
<dbReference type="GO" id="GO:0000155">
    <property type="term" value="F:phosphorelay sensor kinase activity"/>
    <property type="evidence" value="ECO:0007669"/>
    <property type="project" value="InterPro"/>
</dbReference>
<evidence type="ECO:0000313" key="3">
    <source>
        <dbReference type="EMBL" id="CAD8130937.1"/>
    </source>
</evidence>
<dbReference type="OrthoDB" id="60033at2759"/>
<reference evidence="3" key="1">
    <citation type="submission" date="2021-01" db="EMBL/GenBank/DDBJ databases">
        <authorList>
            <consortium name="Genoscope - CEA"/>
            <person name="William W."/>
        </authorList>
    </citation>
    <scope>NUCLEOTIDE SEQUENCE</scope>
</reference>
<keyword evidence="4" id="KW-1185">Reference proteome</keyword>
<evidence type="ECO:0000313" key="4">
    <source>
        <dbReference type="Proteomes" id="UP000692954"/>
    </source>
</evidence>
<dbReference type="AlphaFoldDB" id="A0A8S1RUB8"/>
<gene>
    <name evidence="3" type="ORF">PSON_ATCC_30995.1.T3460008</name>
</gene>
<organism evidence="3 4">
    <name type="scientific">Paramecium sonneborni</name>
    <dbReference type="NCBI Taxonomy" id="65129"/>
    <lineage>
        <taxon>Eukaryota</taxon>
        <taxon>Sar</taxon>
        <taxon>Alveolata</taxon>
        <taxon>Ciliophora</taxon>
        <taxon>Intramacronucleata</taxon>
        <taxon>Oligohymenophorea</taxon>
        <taxon>Peniculida</taxon>
        <taxon>Parameciidae</taxon>
        <taxon>Paramecium</taxon>
    </lineage>
</organism>
<keyword evidence="1" id="KW-0597">Phosphoprotein</keyword>
<evidence type="ECO:0000259" key="2">
    <source>
        <dbReference type="Pfam" id="PF00512"/>
    </source>
</evidence>
<dbReference type="PANTHER" id="PTHR43719:SF28">
    <property type="entry name" value="PEROXIDE STRESS-ACTIVATED HISTIDINE KINASE MAK1-RELATED"/>
    <property type="match status" value="1"/>
</dbReference>
<comment type="caution">
    <text evidence="3">The sequence shown here is derived from an EMBL/GenBank/DDBJ whole genome shotgun (WGS) entry which is preliminary data.</text>
</comment>
<dbReference type="InterPro" id="IPR003661">
    <property type="entry name" value="HisK_dim/P_dom"/>
</dbReference>
<sequence length="231" mass="27767">MLMLIDSYSHELLTPLNCSLQLLQTLEQQLKSDLNDKYLKPVIISNKKLLHQINDILEFANFEVKTFKLRPSILQQKIILKLNVNKSKSNLLFKLMMMHLQEVISIGYCKYQLIYQIIRQNLQSKMELCNQKFEKLVPCINSKSTIQDVEFQMRSYFQQIKFFKIQKQILQEEEMRIILNMQVWVQRFQVKLRDNYEKKQIKYYELIKLIYKQPIFSEGFAIIQLSINNTN</sequence>
<feature type="domain" description="Signal transduction histidine kinase dimerisation/phosphoacceptor" evidence="2">
    <location>
        <begin position="4"/>
        <end position="61"/>
    </location>
</feature>
<dbReference type="InterPro" id="IPR050956">
    <property type="entry name" value="2C_system_His_kinase"/>
</dbReference>
<dbReference type="EMBL" id="CAJJDN010000346">
    <property type="protein sequence ID" value="CAD8130937.1"/>
    <property type="molecule type" value="Genomic_DNA"/>
</dbReference>
<accession>A0A8S1RUB8</accession>
<dbReference type="Proteomes" id="UP000692954">
    <property type="component" value="Unassembled WGS sequence"/>
</dbReference>
<protein>
    <recommendedName>
        <fullName evidence="2">Signal transduction histidine kinase dimerisation/phosphoacceptor domain-containing protein</fullName>
    </recommendedName>
</protein>
<name>A0A8S1RUB8_9CILI</name>
<dbReference type="PANTHER" id="PTHR43719">
    <property type="entry name" value="TWO-COMPONENT HISTIDINE KINASE"/>
    <property type="match status" value="1"/>
</dbReference>
<proteinExistence type="predicted"/>